<keyword evidence="4" id="KW-1185">Reference proteome</keyword>
<organism evidence="3 4">
    <name type="scientific">Colocasia esculenta</name>
    <name type="common">Wild taro</name>
    <name type="synonym">Arum esculentum</name>
    <dbReference type="NCBI Taxonomy" id="4460"/>
    <lineage>
        <taxon>Eukaryota</taxon>
        <taxon>Viridiplantae</taxon>
        <taxon>Streptophyta</taxon>
        <taxon>Embryophyta</taxon>
        <taxon>Tracheophyta</taxon>
        <taxon>Spermatophyta</taxon>
        <taxon>Magnoliopsida</taxon>
        <taxon>Liliopsida</taxon>
        <taxon>Araceae</taxon>
        <taxon>Aroideae</taxon>
        <taxon>Colocasieae</taxon>
        <taxon>Colocasia</taxon>
    </lineage>
</organism>
<dbReference type="PANTHER" id="PTHR43180">
    <property type="entry name" value="3-OXOACYL-(ACYL-CARRIER-PROTEIN) REDUCTASE (AFU_ORTHOLOGUE AFUA_6G11210)"/>
    <property type="match status" value="1"/>
</dbReference>
<proteinExistence type="inferred from homology"/>
<accession>A0A843XW91</accession>
<comment type="similarity">
    <text evidence="1">Belongs to the short-chain dehydrogenases/reductases (SDR) family.</text>
</comment>
<dbReference type="SUPFAM" id="SSF51735">
    <property type="entry name" value="NAD(P)-binding Rossmann-fold domains"/>
    <property type="match status" value="1"/>
</dbReference>
<evidence type="ECO:0000313" key="3">
    <source>
        <dbReference type="EMBL" id="MQM23291.1"/>
    </source>
</evidence>
<evidence type="ECO:0000256" key="1">
    <source>
        <dbReference type="ARBA" id="ARBA00006484"/>
    </source>
</evidence>
<dbReference type="Gene3D" id="3.40.50.720">
    <property type="entry name" value="NAD(P)-binding Rossmann-like Domain"/>
    <property type="match status" value="1"/>
</dbReference>
<dbReference type="Proteomes" id="UP000652761">
    <property type="component" value="Unassembled WGS sequence"/>
</dbReference>
<dbReference type="Pfam" id="PF00106">
    <property type="entry name" value="adh_short"/>
    <property type="match status" value="1"/>
</dbReference>
<reference evidence="3" key="1">
    <citation type="submission" date="2017-07" db="EMBL/GenBank/DDBJ databases">
        <title>Taro Niue Genome Assembly and Annotation.</title>
        <authorList>
            <person name="Atibalentja N."/>
            <person name="Keating K."/>
            <person name="Fields C.J."/>
        </authorList>
    </citation>
    <scope>NUCLEOTIDE SEQUENCE</scope>
    <source>
        <strain evidence="3">Niue_2</strain>
        <tissue evidence="3">Leaf</tissue>
    </source>
</reference>
<gene>
    <name evidence="3" type="ORF">Taro_056354</name>
</gene>
<dbReference type="PANTHER" id="PTHR43180:SF30">
    <property type="entry name" value="MOMILACTONE A SYNTHASE"/>
    <property type="match status" value="1"/>
</dbReference>
<keyword evidence="2" id="KW-0560">Oxidoreductase</keyword>
<dbReference type="InterPro" id="IPR002347">
    <property type="entry name" value="SDR_fam"/>
</dbReference>
<dbReference type="AlphaFoldDB" id="A0A843XW91"/>
<dbReference type="OrthoDB" id="294295at2759"/>
<dbReference type="GO" id="GO:0016491">
    <property type="term" value="F:oxidoreductase activity"/>
    <property type="evidence" value="ECO:0007669"/>
    <property type="project" value="UniProtKB-KW"/>
</dbReference>
<protein>
    <submittedName>
        <fullName evidence="3">Uncharacterized protein</fullName>
    </submittedName>
</protein>
<evidence type="ECO:0000313" key="4">
    <source>
        <dbReference type="Proteomes" id="UP000652761"/>
    </source>
</evidence>
<evidence type="ECO:0000256" key="2">
    <source>
        <dbReference type="ARBA" id="ARBA00023002"/>
    </source>
</evidence>
<name>A0A843XW91_COLES</name>
<dbReference type="EMBL" id="NMUH01015747">
    <property type="protein sequence ID" value="MQM23291.1"/>
    <property type="molecule type" value="Genomic_DNA"/>
</dbReference>
<dbReference type="InterPro" id="IPR036291">
    <property type="entry name" value="NAD(P)-bd_dom_sf"/>
</dbReference>
<sequence length="93" mass="10128">MLGSNHRERGSRKEGIGESTVRLLCHHGERVVVADIQDNKGKALYHKLGRPTFAIFIHYNVSGESNVCKAMDAATITAYGKLNVVSCSATPRS</sequence>
<comment type="caution">
    <text evidence="3">The sequence shown here is derived from an EMBL/GenBank/DDBJ whole genome shotgun (WGS) entry which is preliminary data.</text>
</comment>